<evidence type="ECO:0000313" key="2">
    <source>
        <dbReference type="EMBL" id="KSV58016.1"/>
    </source>
</evidence>
<gene>
    <name evidence="2" type="ORF">ASU35_14345</name>
</gene>
<accession>A0A0V8QBR0</accession>
<evidence type="ECO:0000313" key="3">
    <source>
        <dbReference type="Proteomes" id="UP000054874"/>
    </source>
</evidence>
<dbReference type="Proteomes" id="UP000054874">
    <property type="component" value="Unassembled WGS sequence"/>
</dbReference>
<sequence length="71" mass="8113">MNRYIVTFHSHFSAISFHRSMKKQGIAAQLMPIPRYLSSSCGTCVALTWEASREQELLKYDGVEGIYIQES</sequence>
<keyword evidence="3" id="KW-1185">Reference proteome</keyword>
<protein>
    <recommendedName>
        <fullName evidence="1">Putative Se/S carrier protein-like domain-containing protein</fullName>
    </recommendedName>
</protein>
<feature type="domain" description="Putative Se/S carrier protein-like" evidence="1">
    <location>
        <begin position="3"/>
        <end position="51"/>
    </location>
</feature>
<dbReference type="Pfam" id="PF11823">
    <property type="entry name" value="Se_S_carrier"/>
    <property type="match status" value="1"/>
</dbReference>
<dbReference type="STRING" id="290052.ASU35_14345"/>
<comment type="caution">
    <text evidence="2">The sequence shown here is derived from an EMBL/GenBank/DDBJ whole genome shotgun (WGS) entry which is preliminary data.</text>
</comment>
<dbReference type="AlphaFoldDB" id="A0A0V8QBR0"/>
<name>A0A0V8QBR0_9FIRM</name>
<proteinExistence type="predicted"/>
<dbReference type="InterPro" id="IPR021778">
    <property type="entry name" value="Se/S_carrier-like"/>
</dbReference>
<dbReference type="EMBL" id="LNAM01000188">
    <property type="protein sequence ID" value="KSV58016.1"/>
    <property type="molecule type" value="Genomic_DNA"/>
</dbReference>
<dbReference type="RefSeq" id="WP_058353748.1">
    <property type="nucleotide sequence ID" value="NZ_CABMMD010000188.1"/>
</dbReference>
<organism evidence="2 3">
    <name type="scientific">Acetivibrio ethanolgignens</name>
    <dbReference type="NCBI Taxonomy" id="290052"/>
    <lineage>
        <taxon>Bacteria</taxon>
        <taxon>Bacillati</taxon>
        <taxon>Bacillota</taxon>
        <taxon>Clostridia</taxon>
        <taxon>Eubacteriales</taxon>
        <taxon>Oscillospiraceae</taxon>
        <taxon>Acetivibrio</taxon>
    </lineage>
</organism>
<reference evidence="2 3" key="1">
    <citation type="submission" date="2015-11" db="EMBL/GenBank/DDBJ databases">
        <title>Butyribacter intestini gen. nov., sp. nov., a butyric acid-producing bacterium of the family Lachnospiraceae isolated from the human faeces.</title>
        <authorList>
            <person name="Zou Y."/>
            <person name="Xue W."/>
            <person name="Luo G."/>
            <person name="Lv M."/>
        </authorList>
    </citation>
    <scope>NUCLEOTIDE SEQUENCE [LARGE SCALE GENOMIC DNA]</scope>
    <source>
        <strain evidence="2 3">ACET-33324</strain>
    </source>
</reference>
<evidence type="ECO:0000259" key="1">
    <source>
        <dbReference type="Pfam" id="PF11823"/>
    </source>
</evidence>
<dbReference type="OrthoDB" id="3192849at2"/>